<proteinExistence type="inferred from homology"/>
<dbReference type="SUPFAM" id="SSF48576">
    <property type="entry name" value="Terpenoid synthases"/>
    <property type="match status" value="1"/>
</dbReference>
<dbReference type="SFLD" id="SFLDS00005">
    <property type="entry name" value="Isoprenoid_Synthase_Type_I"/>
    <property type="match status" value="1"/>
</dbReference>
<evidence type="ECO:0000256" key="1">
    <source>
        <dbReference type="ARBA" id="ARBA00007946"/>
    </source>
</evidence>
<reference evidence="3 4" key="1">
    <citation type="submission" date="2019-12" db="EMBL/GenBank/DDBJ databases">
        <authorList>
            <person name="Floudas D."/>
            <person name="Bentzer J."/>
            <person name="Ahren D."/>
            <person name="Johansson T."/>
            <person name="Persson P."/>
            <person name="Tunlid A."/>
        </authorList>
    </citation>
    <scope>NUCLEOTIDE SEQUENCE [LARGE SCALE GENOMIC DNA]</scope>
    <source>
        <strain evidence="3 4">CBS 102.39</strain>
    </source>
</reference>
<dbReference type="Pfam" id="PF06330">
    <property type="entry name" value="TRI5"/>
    <property type="match status" value="1"/>
</dbReference>
<evidence type="ECO:0000313" key="3">
    <source>
        <dbReference type="EMBL" id="KAF4610773.1"/>
    </source>
</evidence>
<organism evidence="3 4">
    <name type="scientific">Agrocybe pediades</name>
    <dbReference type="NCBI Taxonomy" id="84607"/>
    <lineage>
        <taxon>Eukaryota</taxon>
        <taxon>Fungi</taxon>
        <taxon>Dikarya</taxon>
        <taxon>Basidiomycota</taxon>
        <taxon>Agaricomycotina</taxon>
        <taxon>Agaricomycetes</taxon>
        <taxon>Agaricomycetidae</taxon>
        <taxon>Agaricales</taxon>
        <taxon>Agaricineae</taxon>
        <taxon>Strophariaceae</taxon>
        <taxon>Agrocybe</taxon>
    </lineage>
</organism>
<evidence type="ECO:0000313" key="4">
    <source>
        <dbReference type="Proteomes" id="UP000521872"/>
    </source>
</evidence>
<dbReference type="InterPro" id="IPR008949">
    <property type="entry name" value="Isoprenoid_synthase_dom_sf"/>
</dbReference>
<comment type="similarity">
    <text evidence="1">Belongs to the trichodiene synthase family.</text>
</comment>
<accession>A0A8H4QH17</accession>
<dbReference type="Gene3D" id="1.10.600.10">
    <property type="entry name" value="Farnesyl Diphosphate Synthase"/>
    <property type="match status" value="1"/>
</dbReference>
<keyword evidence="4" id="KW-1185">Reference proteome</keyword>
<dbReference type="Proteomes" id="UP000521872">
    <property type="component" value="Unassembled WGS sequence"/>
</dbReference>
<sequence>MVIASSAFNNSDSDVHFVKKIYTKFVRHLKYQPLQPIADDNVSYQALQTEFAQYNTGAWFDALCRESASMAELSYSGHSDEVRIQIARYTWFLIYVDDLGQKFPDRLLNFQKALMTENTSPEGHFLKSLRQHLSEYYRMFDPIPANCINLSAMDFINGCLLEQMPKIQEMPLSEAGLSWPYFLRNKTGSAQSYSFMIFPKETGVDMTAYIQVLEDLTLYTNLTNDILSFYKEYLAGERNNYVYNRAYVSGKPVYEALQDVVNDTLKAHDRITKALEFSGNEKALACWRCYVNGYLGFHFTLKRYRLDELDRLE</sequence>
<dbReference type="InterPro" id="IPR024652">
    <property type="entry name" value="Trichodiene_synth"/>
</dbReference>
<dbReference type="EMBL" id="JAACJL010000058">
    <property type="protein sequence ID" value="KAF4610773.1"/>
    <property type="molecule type" value="Genomic_DNA"/>
</dbReference>
<keyword evidence="2" id="KW-0456">Lyase</keyword>
<evidence type="ECO:0000256" key="2">
    <source>
        <dbReference type="ARBA" id="ARBA00023239"/>
    </source>
</evidence>
<name>A0A8H4QH17_9AGAR</name>
<gene>
    <name evidence="3" type="ORF">D9613_006464</name>
</gene>
<comment type="caution">
    <text evidence="3">The sequence shown here is derived from an EMBL/GenBank/DDBJ whole genome shotgun (WGS) entry which is preliminary data.</text>
</comment>
<dbReference type="SFLD" id="SFLDG01021">
    <property type="entry name" value="Trichodiene_Synthase_Like"/>
    <property type="match status" value="1"/>
</dbReference>
<dbReference type="GO" id="GO:0016838">
    <property type="term" value="F:carbon-oxygen lyase activity, acting on phosphates"/>
    <property type="evidence" value="ECO:0007669"/>
    <property type="project" value="InterPro"/>
</dbReference>
<protein>
    <recommendedName>
        <fullName evidence="5">Terpene synthase</fullName>
    </recommendedName>
</protein>
<evidence type="ECO:0008006" key="5">
    <source>
        <dbReference type="Google" id="ProtNLM"/>
    </source>
</evidence>
<dbReference type="AlphaFoldDB" id="A0A8H4QH17"/>